<dbReference type="InterPro" id="IPR046172">
    <property type="entry name" value="DUF6174"/>
</dbReference>
<dbReference type="EMBL" id="MVDD01000014">
    <property type="protein sequence ID" value="PKQ61446.1"/>
    <property type="molecule type" value="Genomic_DNA"/>
</dbReference>
<feature type="chain" id="PRO_5014982014" evidence="1">
    <location>
        <begin position="21"/>
        <end position="167"/>
    </location>
</feature>
<dbReference type="PROSITE" id="PS51257">
    <property type="entry name" value="PROKAR_LIPOPROTEIN"/>
    <property type="match status" value="1"/>
</dbReference>
<dbReference type="Pfam" id="PF19671">
    <property type="entry name" value="DUF6174"/>
    <property type="match status" value="1"/>
</dbReference>
<keyword evidence="3" id="KW-1185">Reference proteome</keyword>
<dbReference type="AlphaFoldDB" id="A0A2N3HTS0"/>
<dbReference type="Proteomes" id="UP000233535">
    <property type="component" value="Unassembled WGS sequence"/>
</dbReference>
<sequence length="167" mass="19649">MRTNLLLWCLLFFPVLFVSCDEEEDGNVRKKFNIEELRTNRAAWDKLNLQNYTYEYSNSGYSYSGIASRIKVDVSNGNEVVPTALVENGIQDADQFVIDSLFAQIEAKYTNDLLHEETGEVYLKEIKVLYDENYFYPKEIHYIMHMPEEMVGIWNMHQYIKAFDSKD</sequence>
<name>A0A2N3HTS0_9BACT</name>
<evidence type="ECO:0000256" key="1">
    <source>
        <dbReference type="SAM" id="SignalP"/>
    </source>
</evidence>
<evidence type="ECO:0000313" key="3">
    <source>
        <dbReference type="Proteomes" id="UP000233535"/>
    </source>
</evidence>
<comment type="caution">
    <text evidence="2">The sequence shown here is derived from an EMBL/GenBank/DDBJ whole genome shotgun (WGS) entry which is preliminary data.</text>
</comment>
<keyword evidence="1" id="KW-0732">Signal</keyword>
<feature type="signal peptide" evidence="1">
    <location>
        <begin position="1"/>
        <end position="20"/>
    </location>
</feature>
<proteinExistence type="predicted"/>
<reference evidence="2 3" key="1">
    <citation type="journal article" date="2017" name="Front. Microbiol.">
        <title>Labilibaculum manganireducens gen. nov., sp. nov. and Labilibaculum filiforme sp. nov., Novel Bacteroidetes Isolated from Subsurface Sediments of the Baltic Sea.</title>
        <authorList>
            <person name="Vandieken V."/>
            <person name="Marshall I.P."/>
            <person name="Niemann H."/>
            <person name="Engelen B."/>
            <person name="Cypionka H."/>
        </authorList>
    </citation>
    <scope>NUCLEOTIDE SEQUENCE [LARGE SCALE GENOMIC DNA]</scope>
    <source>
        <strain evidence="2 3">59.16B</strain>
    </source>
</reference>
<gene>
    <name evidence="2" type="ORF">BZG02_15955</name>
</gene>
<evidence type="ECO:0000313" key="2">
    <source>
        <dbReference type="EMBL" id="PKQ61446.1"/>
    </source>
</evidence>
<protein>
    <submittedName>
        <fullName evidence="2">Uncharacterized protein</fullName>
    </submittedName>
</protein>
<accession>A0A2N3HTS0</accession>
<organism evidence="2 3">
    <name type="scientific">Labilibaculum filiforme</name>
    <dbReference type="NCBI Taxonomy" id="1940526"/>
    <lineage>
        <taxon>Bacteria</taxon>
        <taxon>Pseudomonadati</taxon>
        <taxon>Bacteroidota</taxon>
        <taxon>Bacteroidia</taxon>
        <taxon>Marinilabiliales</taxon>
        <taxon>Marinifilaceae</taxon>
        <taxon>Labilibaculum</taxon>
    </lineage>
</organism>